<evidence type="ECO:0000256" key="1">
    <source>
        <dbReference type="ARBA" id="ARBA00023015"/>
    </source>
</evidence>
<dbReference type="InterPro" id="IPR029016">
    <property type="entry name" value="GAF-like_dom_sf"/>
</dbReference>
<feature type="domain" description="ANTAR" evidence="3">
    <location>
        <begin position="166"/>
        <end position="227"/>
    </location>
</feature>
<evidence type="ECO:0000256" key="2">
    <source>
        <dbReference type="ARBA" id="ARBA00023163"/>
    </source>
</evidence>
<gene>
    <name evidence="4" type="ORF">SAMN04488543_2464</name>
</gene>
<dbReference type="EMBL" id="LT629749">
    <property type="protein sequence ID" value="SDS83052.1"/>
    <property type="molecule type" value="Genomic_DNA"/>
</dbReference>
<proteinExistence type="predicted"/>
<organism evidence="4 5">
    <name type="scientific">Friedmanniella luteola</name>
    <dbReference type="NCBI Taxonomy" id="546871"/>
    <lineage>
        <taxon>Bacteria</taxon>
        <taxon>Bacillati</taxon>
        <taxon>Actinomycetota</taxon>
        <taxon>Actinomycetes</taxon>
        <taxon>Propionibacteriales</taxon>
        <taxon>Nocardioidaceae</taxon>
        <taxon>Friedmanniella</taxon>
    </lineage>
</organism>
<sequence>MANADRVAMILAELQASEPAGGGLADRLVRIGREAMDVTGVGLSVMTSDAAPSAVLAATDGQAGAIEELQFSLGEGPCVESVRTGRPVLHGDLALTGSSLWPGFTAGALDVGVAAVFAFPLQVGAITLGAMDFSRDAVGPLTDVDVREAMALAGAATAVLLHLQLNSGPGEVHVDLADSLVDRAVVHQATGMIAIQIEADLADALTVLRARAFADGRPIVEVARDVVARNLRFSHDHR</sequence>
<keyword evidence="5" id="KW-1185">Reference proteome</keyword>
<dbReference type="Gene3D" id="1.10.10.10">
    <property type="entry name" value="Winged helix-like DNA-binding domain superfamily/Winged helix DNA-binding domain"/>
    <property type="match status" value="1"/>
</dbReference>
<dbReference type="AlphaFoldDB" id="A0A1H1VE73"/>
<dbReference type="PROSITE" id="PS50921">
    <property type="entry name" value="ANTAR"/>
    <property type="match status" value="1"/>
</dbReference>
<dbReference type="GO" id="GO:0003723">
    <property type="term" value="F:RNA binding"/>
    <property type="evidence" value="ECO:0007669"/>
    <property type="project" value="InterPro"/>
</dbReference>
<dbReference type="InterPro" id="IPR036388">
    <property type="entry name" value="WH-like_DNA-bd_sf"/>
</dbReference>
<dbReference type="RefSeq" id="WP_091413151.1">
    <property type="nucleotide sequence ID" value="NZ_LT629749.1"/>
</dbReference>
<evidence type="ECO:0000313" key="4">
    <source>
        <dbReference type="EMBL" id="SDS83052.1"/>
    </source>
</evidence>
<dbReference type="OrthoDB" id="7466251at2"/>
<dbReference type="Proteomes" id="UP000199092">
    <property type="component" value="Chromosome I"/>
</dbReference>
<keyword evidence="1" id="KW-0805">Transcription regulation</keyword>
<evidence type="ECO:0000259" key="3">
    <source>
        <dbReference type="PROSITE" id="PS50921"/>
    </source>
</evidence>
<dbReference type="SUPFAM" id="SSF55781">
    <property type="entry name" value="GAF domain-like"/>
    <property type="match status" value="1"/>
</dbReference>
<dbReference type="InterPro" id="IPR005561">
    <property type="entry name" value="ANTAR"/>
</dbReference>
<keyword evidence="2" id="KW-0804">Transcription</keyword>
<evidence type="ECO:0000313" key="5">
    <source>
        <dbReference type="Proteomes" id="UP000199092"/>
    </source>
</evidence>
<name>A0A1H1VE73_9ACTN</name>
<dbReference type="STRING" id="546871.SAMN04488543_2464"/>
<protein>
    <submittedName>
        <fullName evidence="4">ANTAR domain-containing protein</fullName>
    </submittedName>
</protein>
<dbReference type="InterPro" id="IPR003018">
    <property type="entry name" value="GAF"/>
</dbReference>
<dbReference type="SMART" id="SM01012">
    <property type="entry name" value="ANTAR"/>
    <property type="match status" value="1"/>
</dbReference>
<accession>A0A1H1VE73</accession>
<reference evidence="4 5" key="1">
    <citation type="submission" date="2016-10" db="EMBL/GenBank/DDBJ databases">
        <authorList>
            <person name="de Groot N.N."/>
        </authorList>
    </citation>
    <scope>NUCLEOTIDE SEQUENCE [LARGE SCALE GENOMIC DNA]</scope>
    <source>
        <strain evidence="4 5">DSM 21741</strain>
    </source>
</reference>
<dbReference type="Pfam" id="PF13185">
    <property type="entry name" value="GAF_2"/>
    <property type="match status" value="1"/>
</dbReference>
<dbReference type="Gene3D" id="3.30.450.40">
    <property type="match status" value="1"/>
</dbReference>